<gene>
    <name evidence="1" type="ORF">GTP27_07580</name>
</gene>
<sequence length="261" mass="28726">MSDMSDKESAVQYARVLDEYALLVQCLRQLNGCRSYQDVAGALLEMLTRFGLEGVIHMRVGETEQTVSAAGVDVASEVAMVRHVREMDRIVAFRDKAAYNFERLTILVNNMPLADAALCGRLRDHLAIAAAAADDRLAVLRTMLDNASGIAELEHILAMLDQTRREYHQRLLEARERSGQNVESLVEQLNDMSQDFDLSSAQEAAMVSAIRRAGQRIVAGVELAPVVAGALDQLVDELGEIVKRDAAQEKTGEALPTIELF</sequence>
<proteinExistence type="predicted"/>
<comment type="caution">
    <text evidence="1">The sequence shown here is derived from an EMBL/GenBank/DDBJ whole genome shotgun (WGS) entry which is preliminary data.</text>
</comment>
<dbReference type="RefSeq" id="WP_161038585.1">
    <property type="nucleotide sequence ID" value="NZ_WWCM01000004.1"/>
</dbReference>
<evidence type="ECO:0000313" key="1">
    <source>
        <dbReference type="EMBL" id="MYM39192.1"/>
    </source>
</evidence>
<organism evidence="1 2">
    <name type="scientific">Duganella qianjiadongensis</name>
    <dbReference type="NCBI Taxonomy" id="2692176"/>
    <lineage>
        <taxon>Bacteria</taxon>
        <taxon>Pseudomonadati</taxon>
        <taxon>Pseudomonadota</taxon>
        <taxon>Betaproteobacteria</taxon>
        <taxon>Burkholderiales</taxon>
        <taxon>Oxalobacteraceae</taxon>
        <taxon>Telluria group</taxon>
        <taxon>Duganella</taxon>
    </lineage>
</organism>
<dbReference type="EMBL" id="WWCM01000004">
    <property type="protein sequence ID" value="MYM39192.1"/>
    <property type="molecule type" value="Genomic_DNA"/>
</dbReference>
<keyword evidence="2" id="KW-1185">Reference proteome</keyword>
<dbReference type="Proteomes" id="UP000478090">
    <property type="component" value="Unassembled WGS sequence"/>
</dbReference>
<accession>A0ABW9VIV8</accession>
<evidence type="ECO:0000313" key="2">
    <source>
        <dbReference type="Proteomes" id="UP000478090"/>
    </source>
</evidence>
<evidence type="ECO:0008006" key="3">
    <source>
        <dbReference type="Google" id="ProtNLM"/>
    </source>
</evidence>
<protein>
    <recommendedName>
        <fullName evidence="3">Chemotaxis protein</fullName>
    </recommendedName>
</protein>
<reference evidence="1 2" key="1">
    <citation type="submission" date="2019-12" db="EMBL/GenBank/DDBJ databases">
        <title>Novel species isolated from a subtropical stream in China.</title>
        <authorList>
            <person name="Lu H."/>
        </authorList>
    </citation>
    <scope>NUCLEOTIDE SEQUENCE [LARGE SCALE GENOMIC DNA]</scope>
    <source>
        <strain evidence="1 2">CY13W</strain>
    </source>
</reference>
<name>A0ABW9VIV8_9BURK</name>